<dbReference type="WBParaSite" id="nRc.2.0.1.t42548-RA">
    <property type="protein sequence ID" value="nRc.2.0.1.t42548-RA"/>
    <property type="gene ID" value="nRc.2.0.1.g42548"/>
</dbReference>
<protein>
    <submittedName>
        <fullName evidence="2">Uncharacterized protein</fullName>
    </submittedName>
</protein>
<reference evidence="2" key="1">
    <citation type="submission" date="2022-11" db="UniProtKB">
        <authorList>
            <consortium name="WormBaseParasite"/>
        </authorList>
    </citation>
    <scope>IDENTIFICATION</scope>
</reference>
<dbReference type="AlphaFoldDB" id="A0A915KVP5"/>
<evidence type="ECO:0000313" key="2">
    <source>
        <dbReference type="WBParaSite" id="nRc.2.0.1.t42548-RA"/>
    </source>
</evidence>
<evidence type="ECO:0000313" key="1">
    <source>
        <dbReference type="Proteomes" id="UP000887565"/>
    </source>
</evidence>
<name>A0A915KVP5_ROMCU</name>
<proteinExistence type="predicted"/>
<sequence length="149" mass="16808">MNCLLTGADTEEPLEIFLTFSACDAPFVSGVSIIDDFSSGLSPMQKKFGMYFPDQKYGDSYDYWLATGLENHGEGLSNNGIPFTSAKRQCPVEKSCSGYRLQNLNLRQRIHRMAETLLENGERIYNFKMTTFGLRGENHGQHYDIADKS</sequence>
<organism evidence="1 2">
    <name type="scientific">Romanomermis culicivorax</name>
    <name type="common">Nematode worm</name>
    <dbReference type="NCBI Taxonomy" id="13658"/>
    <lineage>
        <taxon>Eukaryota</taxon>
        <taxon>Metazoa</taxon>
        <taxon>Ecdysozoa</taxon>
        <taxon>Nematoda</taxon>
        <taxon>Enoplea</taxon>
        <taxon>Dorylaimia</taxon>
        <taxon>Mermithida</taxon>
        <taxon>Mermithoidea</taxon>
        <taxon>Mermithidae</taxon>
        <taxon>Romanomermis</taxon>
    </lineage>
</organism>
<keyword evidence="1" id="KW-1185">Reference proteome</keyword>
<accession>A0A915KVP5</accession>
<dbReference type="Proteomes" id="UP000887565">
    <property type="component" value="Unplaced"/>
</dbReference>